<dbReference type="PROSITE" id="PS51257">
    <property type="entry name" value="PROKAR_LIPOPROTEIN"/>
    <property type="match status" value="1"/>
</dbReference>
<evidence type="ECO:0000256" key="1">
    <source>
        <dbReference type="ARBA" id="ARBA00010541"/>
    </source>
</evidence>
<dbReference type="GO" id="GO:0004252">
    <property type="term" value="F:serine-type endopeptidase activity"/>
    <property type="evidence" value="ECO:0007669"/>
    <property type="project" value="InterPro"/>
</dbReference>
<dbReference type="SUPFAM" id="SSF50156">
    <property type="entry name" value="PDZ domain-like"/>
    <property type="match status" value="1"/>
</dbReference>
<name>A0A532V242_UNCL8</name>
<dbReference type="SUPFAM" id="SSF50494">
    <property type="entry name" value="Trypsin-like serine proteases"/>
    <property type="match status" value="1"/>
</dbReference>
<evidence type="ECO:0000256" key="3">
    <source>
        <dbReference type="ARBA" id="ARBA00022801"/>
    </source>
</evidence>
<dbReference type="GO" id="GO:0006508">
    <property type="term" value="P:proteolysis"/>
    <property type="evidence" value="ECO:0007669"/>
    <property type="project" value="UniProtKB-KW"/>
</dbReference>
<dbReference type="EMBL" id="NJBN01000003">
    <property type="protein sequence ID" value="TKJ41253.1"/>
    <property type="molecule type" value="Genomic_DNA"/>
</dbReference>
<reference evidence="5 6" key="1">
    <citation type="submission" date="2017-06" db="EMBL/GenBank/DDBJ databases">
        <title>Novel microbial phyla capable of carbon fixation and sulfur reduction in deep-sea sediments.</title>
        <authorList>
            <person name="Huang J."/>
            <person name="Baker B."/>
            <person name="Wang Y."/>
        </authorList>
    </citation>
    <scope>NUCLEOTIDE SEQUENCE [LARGE SCALE GENOMIC DNA]</scope>
    <source>
        <strain evidence="5">B3_LCP</strain>
    </source>
</reference>
<keyword evidence="3" id="KW-0378">Hydrolase</keyword>
<evidence type="ECO:0000313" key="5">
    <source>
        <dbReference type="EMBL" id="TKJ41253.1"/>
    </source>
</evidence>
<proteinExistence type="inferred from homology"/>
<dbReference type="Gene3D" id="2.30.42.10">
    <property type="match status" value="1"/>
</dbReference>
<dbReference type="InterPro" id="IPR001940">
    <property type="entry name" value="Peptidase_S1C"/>
</dbReference>
<dbReference type="InterPro" id="IPR009003">
    <property type="entry name" value="Peptidase_S1_PA"/>
</dbReference>
<evidence type="ECO:0000259" key="4">
    <source>
        <dbReference type="SMART" id="SM00228"/>
    </source>
</evidence>
<dbReference type="AlphaFoldDB" id="A0A532V242"/>
<dbReference type="Pfam" id="PF13180">
    <property type="entry name" value="PDZ_2"/>
    <property type="match status" value="1"/>
</dbReference>
<dbReference type="Pfam" id="PF13365">
    <property type="entry name" value="Trypsin_2"/>
    <property type="match status" value="1"/>
</dbReference>
<dbReference type="PANTHER" id="PTHR22939">
    <property type="entry name" value="SERINE PROTEASE FAMILY S1C HTRA-RELATED"/>
    <property type="match status" value="1"/>
</dbReference>
<dbReference type="Gene3D" id="2.40.10.10">
    <property type="entry name" value="Trypsin-like serine proteases"/>
    <property type="match status" value="2"/>
</dbReference>
<dbReference type="InterPro" id="IPR036034">
    <property type="entry name" value="PDZ_sf"/>
</dbReference>
<dbReference type="SMART" id="SM00228">
    <property type="entry name" value="PDZ"/>
    <property type="match status" value="1"/>
</dbReference>
<dbReference type="PRINTS" id="PR00834">
    <property type="entry name" value="PROTEASES2C"/>
</dbReference>
<feature type="domain" description="PDZ" evidence="4">
    <location>
        <begin position="248"/>
        <end position="332"/>
    </location>
</feature>
<dbReference type="InterPro" id="IPR001478">
    <property type="entry name" value="PDZ"/>
</dbReference>
<dbReference type="PANTHER" id="PTHR22939:SF129">
    <property type="entry name" value="SERINE PROTEASE HTRA2, MITOCHONDRIAL"/>
    <property type="match status" value="1"/>
</dbReference>
<sequence length="359" mass="39132">MNYQIARKSLILGAVCLFLPVITFQGCQTVDEHTLLDSIQKAIEKVAMQRMEAIVVVDVKTKIIENHDDDCEHYQHRIGSGFMYDASGMIVTADVILSDVDEITVITQDGKKLPAELVGRDCETNIAVIKVDNMGAEPIPLLPEGEPVGCLGLVLGNTYYSQGLACTWGTINQTWIGGGDFLDDKLLAMHLYWPEIQSGTPIIDVFGNVIGIAEGHLEKMEATLTIIPATTIKRVTERLIRDGHINRGWAGIKSDPVCPERTIAALIYEWKGKGAVISDVVPGSPAEVAGLQPSDIIVTFDSNPVICISDFRRKTTATAPGMSVILGVIRDGQEIDLTIELAALPDNPDRKRRCVKRSA</sequence>
<keyword evidence="2" id="KW-0645">Protease</keyword>
<accession>A0A532V242</accession>
<evidence type="ECO:0000313" key="6">
    <source>
        <dbReference type="Proteomes" id="UP000319619"/>
    </source>
</evidence>
<protein>
    <recommendedName>
        <fullName evidence="4">PDZ domain-containing protein</fullName>
    </recommendedName>
</protein>
<dbReference type="InterPro" id="IPR043504">
    <property type="entry name" value="Peptidase_S1_PA_chymotrypsin"/>
</dbReference>
<gene>
    <name evidence="5" type="ORF">CEE37_06190</name>
</gene>
<comment type="caution">
    <text evidence="5">The sequence shown here is derived from an EMBL/GenBank/DDBJ whole genome shotgun (WGS) entry which is preliminary data.</text>
</comment>
<evidence type="ECO:0000256" key="2">
    <source>
        <dbReference type="ARBA" id="ARBA00022670"/>
    </source>
</evidence>
<dbReference type="Proteomes" id="UP000319619">
    <property type="component" value="Unassembled WGS sequence"/>
</dbReference>
<comment type="similarity">
    <text evidence="1">Belongs to the peptidase S1C family.</text>
</comment>
<organism evidence="5 6">
    <name type="scientific">candidate division LCP-89 bacterium B3_LCP</name>
    <dbReference type="NCBI Taxonomy" id="2012998"/>
    <lineage>
        <taxon>Bacteria</taxon>
        <taxon>Pseudomonadati</taxon>
        <taxon>Bacteria division LCP-89</taxon>
    </lineage>
</organism>